<dbReference type="AlphaFoldDB" id="A0A3P7PE14"/>
<gene>
    <name evidence="1" type="ORF">DILT_LOCUS12057</name>
</gene>
<dbReference type="Proteomes" id="UP000281553">
    <property type="component" value="Unassembled WGS sequence"/>
</dbReference>
<organism evidence="1 2">
    <name type="scientific">Dibothriocephalus latus</name>
    <name type="common">Fish tapeworm</name>
    <name type="synonym">Diphyllobothrium latum</name>
    <dbReference type="NCBI Taxonomy" id="60516"/>
    <lineage>
        <taxon>Eukaryota</taxon>
        <taxon>Metazoa</taxon>
        <taxon>Spiralia</taxon>
        <taxon>Lophotrochozoa</taxon>
        <taxon>Platyhelminthes</taxon>
        <taxon>Cestoda</taxon>
        <taxon>Eucestoda</taxon>
        <taxon>Diphyllobothriidea</taxon>
        <taxon>Diphyllobothriidae</taxon>
        <taxon>Dibothriocephalus</taxon>
    </lineage>
</organism>
<name>A0A3P7PE14_DIBLA</name>
<dbReference type="PANTHER" id="PTHR10972">
    <property type="entry name" value="OXYSTEROL-BINDING PROTEIN-RELATED"/>
    <property type="match status" value="1"/>
</dbReference>
<dbReference type="GO" id="GO:0016020">
    <property type="term" value="C:membrane"/>
    <property type="evidence" value="ECO:0007669"/>
    <property type="project" value="TreeGrafter"/>
</dbReference>
<reference evidence="1 2" key="1">
    <citation type="submission" date="2018-11" db="EMBL/GenBank/DDBJ databases">
        <authorList>
            <consortium name="Pathogen Informatics"/>
        </authorList>
    </citation>
    <scope>NUCLEOTIDE SEQUENCE [LARGE SCALE GENOMIC DNA]</scope>
</reference>
<accession>A0A3P7PE14</accession>
<dbReference type="EMBL" id="UYRU01065085">
    <property type="protein sequence ID" value="VDN16226.1"/>
    <property type="molecule type" value="Genomic_DNA"/>
</dbReference>
<dbReference type="SUPFAM" id="SSF144000">
    <property type="entry name" value="Oxysterol-binding protein-like"/>
    <property type="match status" value="1"/>
</dbReference>
<dbReference type="InterPro" id="IPR000648">
    <property type="entry name" value="Oxysterol-bd"/>
</dbReference>
<keyword evidence="2" id="KW-1185">Reference proteome</keyword>
<dbReference type="InterPro" id="IPR037239">
    <property type="entry name" value="OSBP_sf"/>
</dbReference>
<dbReference type="GO" id="GO:0032934">
    <property type="term" value="F:sterol binding"/>
    <property type="evidence" value="ECO:0007669"/>
    <property type="project" value="TreeGrafter"/>
</dbReference>
<dbReference type="GO" id="GO:0005794">
    <property type="term" value="C:Golgi apparatus"/>
    <property type="evidence" value="ECO:0007669"/>
    <property type="project" value="TreeGrafter"/>
</dbReference>
<dbReference type="Pfam" id="PF01237">
    <property type="entry name" value="Oxysterol_BP"/>
    <property type="match status" value="1"/>
</dbReference>
<dbReference type="OrthoDB" id="14833at2759"/>
<evidence type="ECO:0000313" key="1">
    <source>
        <dbReference type="EMBL" id="VDN16226.1"/>
    </source>
</evidence>
<evidence type="ECO:0000313" key="2">
    <source>
        <dbReference type="Proteomes" id="UP000281553"/>
    </source>
</evidence>
<dbReference type="Gene3D" id="2.40.160.120">
    <property type="match status" value="1"/>
</dbReference>
<proteinExistence type="predicted"/>
<protein>
    <submittedName>
        <fullName evidence="1">Uncharacterized protein</fullName>
    </submittedName>
</protein>
<dbReference type="GO" id="GO:0005829">
    <property type="term" value="C:cytosol"/>
    <property type="evidence" value="ECO:0007669"/>
    <property type="project" value="TreeGrafter"/>
</dbReference>
<sequence length="168" mass="19316">MYSGLIFYFPSETVAFRIHLENTLNGNILSIPWVELGGRCTIDCPRTGYSATVDFRTKPFYGGKKDQIRAEVFAPGEKRPLLTVDGEWNGKMWAKWAEGKSELFVDTKAMPIMMKRLRPREIQTANESRKYVSLLFFDDGRSISIKLLRRRMMAVGMATATRREKSFC</sequence>
<dbReference type="PANTHER" id="PTHR10972:SF200">
    <property type="entry name" value="OXYSTEROL-BINDING PROTEIN-RELATED PROTEIN 9"/>
    <property type="match status" value="1"/>
</dbReference>